<feature type="compositionally biased region" description="Low complexity" evidence="1">
    <location>
        <begin position="134"/>
        <end position="154"/>
    </location>
</feature>
<protein>
    <recommendedName>
        <fullName evidence="4">Flagellar hook-length control protein-like C-terminal domain-containing protein</fullName>
    </recommendedName>
</protein>
<dbReference type="Gene3D" id="3.30.750.140">
    <property type="match status" value="1"/>
</dbReference>
<keyword evidence="3" id="KW-1185">Reference proteome</keyword>
<evidence type="ECO:0000313" key="2">
    <source>
        <dbReference type="EMBL" id="MBP2378988.1"/>
    </source>
</evidence>
<feature type="region of interest" description="Disordered" evidence="1">
    <location>
        <begin position="99"/>
        <end position="119"/>
    </location>
</feature>
<evidence type="ECO:0008006" key="4">
    <source>
        <dbReference type="Google" id="ProtNLM"/>
    </source>
</evidence>
<proteinExistence type="predicted"/>
<evidence type="ECO:0000313" key="3">
    <source>
        <dbReference type="Proteomes" id="UP000703720"/>
    </source>
</evidence>
<comment type="caution">
    <text evidence="2">The sequence shown here is derived from an EMBL/GenBank/DDBJ whole genome shotgun (WGS) entry which is preliminary data.</text>
</comment>
<feature type="compositionally biased region" description="Gly residues" evidence="1">
    <location>
        <begin position="390"/>
        <end position="399"/>
    </location>
</feature>
<dbReference type="InterPro" id="IPR038610">
    <property type="entry name" value="FliK-like_C_sf"/>
</dbReference>
<feature type="compositionally biased region" description="Basic and acidic residues" evidence="1">
    <location>
        <begin position="401"/>
        <end position="422"/>
    </location>
</feature>
<feature type="compositionally biased region" description="Polar residues" evidence="1">
    <location>
        <begin position="375"/>
        <end position="387"/>
    </location>
</feature>
<name>A0ABS4WRZ1_9MICO</name>
<dbReference type="Proteomes" id="UP000703720">
    <property type="component" value="Unassembled WGS sequence"/>
</dbReference>
<accession>A0ABS4WRZ1</accession>
<dbReference type="RefSeq" id="WP_210098131.1">
    <property type="nucleotide sequence ID" value="NZ_BAAAIO010000003.1"/>
</dbReference>
<reference evidence="2 3" key="1">
    <citation type="submission" date="2021-03" db="EMBL/GenBank/DDBJ databases">
        <title>Sequencing the genomes of 1000 actinobacteria strains.</title>
        <authorList>
            <person name="Klenk H.-P."/>
        </authorList>
    </citation>
    <scope>NUCLEOTIDE SEQUENCE [LARGE SCALE GENOMIC DNA]</scope>
    <source>
        <strain evidence="2 3">DSM 13468</strain>
    </source>
</reference>
<organism evidence="2 3">
    <name type="scientific">Microbacterium phyllosphaerae</name>
    <dbReference type="NCBI Taxonomy" id="124798"/>
    <lineage>
        <taxon>Bacteria</taxon>
        <taxon>Bacillati</taxon>
        <taxon>Actinomycetota</taxon>
        <taxon>Actinomycetes</taxon>
        <taxon>Micrococcales</taxon>
        <taxon>Microbacteriaceae</taxon>
        <taxon>Microbacterium</taxon>
    </lineage>
</organism>
<feature type="region of interest" description="Disordered" evidence="1">
    <location>
        <begin position="242"/>
        <end position="280"/>
    </location>
</feature>
<feature type="compositionally biased region" description="Low complexity" evidence="1">
    <location>
        <begin position="255"/>
        <end position="280"/>
    </location>
</feature>
<feature type="region of interest" description="Disordered" evidence="1">
    <location>
        <begin position="134"/>
        <end position="169"/>
    </location>
</feature>
<evidence type="ECO:0000256" key="1">
    <source>
        <dbReference type="SAM" id="MobiDB-lite"/>
    </source>
</evidence>
<feature type="region of interest" description="Disordered" evidence="1">
    <location>
        <begin position="43"/>
        <end position="71"/>
    </location>
</feature>
<dbReference type="EMBL" id="JAGIOA010000001">
    <property type="protein sequence ID" value="MBP2378988.1"/>
    <property type="molecule type" value="Genomic_DNA"/>
</dbReference>
<sequence length="443" mass="42789">MTAVSLIGVMLGAQTDADSARTEGGSGALFGDALIAAGQMLDDAENASSSSSDLAGESGRDPRDAPAGEFGTPVEVDAATTAMLQLAAQLVPGIRAAIPPSADGAAPESSSEGESTSTAALTSVEPLIVATTPTAASAPTTASAPAASDPSPSSRMLTPDESTASVAPSAPVGDVVAAVAVATTSAGTVAPASAPGTSASASVSGAPSVRSEVAGQPATATVSALPSIPVAVVGEAGAGAVPRDQVTRVDSGERAPSASPATSAPPVAVPSSSVAPAAPVSTPETAAANRAVAAQVSPVVVSIAQRPTGTHHLTMTVNPDSLGPVTVRAHISASGEVQVELSGATDAGRDALRGILIDLRRDLATVMPHATLSINQGTASDANSARSGQEGAGGTGGDQAAGDRDSDRGRSPQRTGAERAPEVARPIPTTSHAGVGAGLDIFA</sequence>
<gene>
    <name evidence="2" type="ORF">JOF42_002483</name>
</gene>
<feature type="compositionally biased region" description="Low complexity" evidence="1">
    <location>
        <begin position="46"/>
        <end position="57"/>
    </location>
</feature>
<feature type="region of interest" description="Disordered" evidence="1">
    <location>
        <begin position="375"/>
        <end position="438"/>
    </location>
</feature>